<evidence type="ECO:0000256" key="4">
    <source>
        <dbReference type="ARBA" id="ARBA00022679"/>
    </source>
</evidence>
<dbReference type="GO" id="GO:0032259">
    <property type="term" value="P:methylation"/>
    <property type="evidence" value="ECO:0007669"/>
    <property type="project" value="UniProtKB-KW"/>
</dbReference>
<evidence type="ECO:0000313" key="7">
    <source>
        <dbReference type="EMBL" id="AKP66213.1"/>
    </source>
</evidence>
<dbReference type="SUPFAM" id="SSF53790">
    <property type="entry name" value="Tetrapyrrole methylase"/>
    <property type="match status" value="1"/>
</dbReference>
<dbReference type="OrthoDB" id="9772960at2"/>
<dbReference type="CDD" id="cd11646">
    <property type="entry name" value="Precorrin_3B_C17_MT"/>
    <property type="match status" value="1"/>
</dbReference>
<dbReference type="InterPro" id="IPR000878">
    <property type="entry name" value="4pyrrol_Mease"/>
</dbReference>
<evidence type="ECO:0000256" key="1">
    <source>
        <dbReference type="ARBA" id="ARBA00004953"/>
    </source>
</evidence>
<evidence type="ECO:0000256" key="2">
    <source>
        <dbReference type="ARBA" id="ARBA00022573"/>
    </source>
</evidence>
<evidence type="ECO:0000256" key="3">
    <source>
        <dbReference type="ARBA" id="ARBA00022603"/>
    </source>
</evidence>
<dbReference type="Pfam" id="PF00590">
    <property type="entry name" value="TP_methylase"/>
    <property type="match status" value="1"/>
</dbReference>
<keyword evidence="8" id="KW-1185">Reference proteome</keyword>
<dbReference type="PANTHER" id="PTHR47036:SF1">
    <property type="entry name" value="COBALT-FACTOR III C(17)-METHYLTRANSFERASE-RELATED"/>
    <property type="match status" value="1"/>
</dbReference>
<dbReference type="AlphaFoldDB" id="A0A0H4QHT0"/>
<feature type="domain" description="Tetrapyrrole methylase" evidence="6">
    <location>
        <begin position="1"/>
        <end position="208"/>
    </location>
</feature>
<protein>
    <submittedName>
        <fullName evidence="7">Cobalt-precorrin-3B C(17)-methyltransferase</fullName>
    </submittedName>
</protein>
<dbReference type="Proteomes" id="UP000036106">
    <property type="component" value="Chromosome"/>
</dbReference>
<dbReference type="STRING" id="1007676.ABM34_00715"/>
<keyword evidence="4 7" id="KW-0808">Transferase</keyword>
<dbReference type="Gene3D" id="3.30.950.10">
    <property type="entry name" value="Methyltransferase, Cobalt-precorrin-4 Transmethylase, Domain 2"/>
    <property type="match status" value="1"/>
</dbReference>
<dbReference type="Gene3D" id="3.40.1010.10">
    <property type="entry name" value="Cobalt-precorrin-4 Transmethylase, Domain 1"/>
    <property type="match status" value="1"/>
</dbReference>
<dbReference type="KEGG" id="lgn:ABM34_00715"/>
<keyword evidence="5" id="KW-0949">S-adenosyl-L-methionine</keyword>
<dbReference type="InterPro" id="IPR014776">
    <property type="entry name" value="4pyrrole_Mease_sub2"/>
</dbReference>
<keyword evidence="3 7" id="KW-0489">Methyltransferase</keyword>
<dbReference type="InterPro" id="IPR006363">
    <property type="entry name" value="Cbl_synth_CobJ/CibH_dom"/>
</dbReference>
<name>A0A0H4QHT0_9LACO</name>
<proteinExistence type="predicted"/>
<dbReference type="PATRIC" id="fig|1007676.4.peg.150"/>
<keyword evidence="2" id="KW-0169">Cobalamin biosynthesis</keyword>
<dbReference type="InterPro" id="IPR051810">
    <property type="entry name" value="Precorrin_MeTrfase"/>
</dbReference>
<accession>A0A0H4QHT0</accession>
<evidence type="ECO:0000313" key="8">
    <source>
        <dbReference type="Proteomes" id="UP000036106"/>
    </source>
</evidence>
<organism evidence="7 8">
    <name type="scientific">Companilactobacillus ginsenosidimutans</name>
    <dbReference type="NCBI Taxonomy" id="1007676"/>
    <lineage>
        <taxon>Bacteria</taxon>
        <taxon>Bacillati</taxon>
        <taxon>Bacillota</taxon>
        <taxon>Bacilli</taxon>
        <taxon>Lactobacillales</taxon>
        <taxon>Lactobacillaceae</taxon>
        <taxon>Companilactobacillus</taxon>
    </lineage>
</organism>
<dbReference type="InterPro" id="IPR035996">
    <property type="entry name" value="4pyrrol_Methylase_sf"/>
</dbReference>
<reference evidence="8" key="1">
    <citation type="submission" date="2015-07" db="EMBL/GenBank/DDBJ databases">
        <title>Lactobacillus ginsenosidimutans/EMML 3141/ whole genome sequencing.</title>
        <authorList>
            <person name="Kim M.K."/>
            <person name="Im W.-T."/>
            <person name="Srinivasan S."/>
            <person name="Lee J.-J."/>
        </authorList>
    </citation>
    <scope>NUCLEOTIDE SEQUENCE [LARGE SCALE GENOMIC DNA]</scope>
    <source>
        <strain evidence="8">EMML 3041</strain>
    </source>
</reference>
<gene>
    <name evidence="7" type="primary">cbiH</name>
    <name evidence="7" type="ORF">ABM34_00715</name>
</gene>
<dbReference type="InterPro" id="IPR014777">
    <property type="entry name" value="4pyrrole_Mease_sub1"/>
</dbReference>
<evidence type="ECO:0000256" key="5">
    <source>
        <dbReference type="ARBA" id="ARBA00022691"/>
    </source>
</evidence>
<evidence type="ECO:0000259" key="6">
    <source>
        <dbReference type="Pfam" id="PF00590"/>
    </source>
</evidence>
<dbReference type="RefSeq" id="WP_048702476.1">
    <property type="nucleotide sequence ID" value="NZ_CP012034.1"/>
</dbReference>
<comment type="pathway">
    <text evidence="1">Cofactor biosynthesis; adenosylcobalamin biosynthesis.</text>
</comment>
<dbReference type="GO" id="GO:0008168">
    <property type="term" value="F:methyltransferase activity"/>
    <property type="evidence" value="ECO:0007669"/>
    <property type="project" value="UniProtKB-KW"/>
</dbReference>
<dbReference type="GO" id="GO:0009236">
    <property type="term" value="P:cobalamin biosynthetic process"/>
    <property type="evidence" value="ECO:0007669"/>
    <property type="project" value="UniProtKB-UniPathway"/>
</dbReference>
<dbReference type="NCBIfam" id="TIGR01466">
    <property type="entry name" value="cobJ_cbiH"/>
    <property type="match status" value="1"/>
</dbReference>
<sequence>MLYVIGIGPGSRELMTQEAIDAIDKAQVIVGYKTYLAIVADMIGDKPTISNGMRGEIERCEKAIDEAEKGQDVAIISSGDAGIYGMAGLILELVDKRDSDIKVKIIPGVTASIAAAAQLGAPLMNDFCHISLSDHMTPWDVIQDRIDAAAKSDFVICLYNPRSRERPTLLREALNIITKYKSEDTVVGIGKDVARENEIEKITTIKDLDETEINMTTIVIVGNKHTYESHGKMITPRGYEKRL</sequence>
<dbReference type="PANTHER" id="PTHR47036">
    <property type="entry name" value="COBALT-FACTOR III C(17)-METHYLTRANSFERASE-RELATED"/>
    <property type="match status" value="1"/>
</dbReference>
<dbReference type="EMBL" id="CP012034">
    <property type="protein sequence ID" value="AKP66213.1"/>
    <property type="molecule type" value="Genomic_DNA"/>
</dbReference>
<dbReference type="UniPathway" id="UPA00148"/>